<reference evidence="2 3" key="1">
    <citation type="journal article" date="2006" name="Extremophiles">
        <title>Characterization of Exiguobacterium isolates from the Siberian permafrost. Description of Exiguobacterium sibiricum sp. nov.</title>
        <authorList>
            <person name="Rodrigues D.F."/>
            <person name="Goris J."/>
            <person name="Vishnivetskaya T."/>
            <person name="Gilichinsky D."/>
            <person name="Thomashow M.F."/>
            <person name="Tiedje J.M."/>
        </authorList>
    </citation>
    <scope>NUCLEOTIDE SEQUENCE [LARGE SCALE GENOMIC DNA]</scope>
    <source>
        <strain evidence="3">DSM 17290 / CIP 109462 / JCM 13490 / 255-15</strain>
    </source>
</reference>
<evidence type="ECO:0008006" key="4">
    <source>
        <dbReference type="Google" id="ProtNLM"/>
    </source>
</evidence>
<accession>B1YFD7</accession>
<keyword evidence="1" id="KW-0812">Transmembrane</keyword>
<dbReference type="Proteomes" id="UP000001681">
    <property type="component" value="Chromosome"/>
</dbReference>
<evidence type="ECO:0000313" key="2">
    <source>
        <dbReference type="EMBL" id="ACB60813.1"/>
    </source>
</evidence>
<evidence type="ECO:0000256" key="1">
    <source>
        <dbReference type="SAM" id="Phobius"/>
    </source>
</evidence>
<dbReference type="AlphaFoldDB" id="B1YFD7"/>
<proteinExistence type="predicted"/>
<sequence length="169" mass="18987">MKVPTLTKEVIHLKKHLLSLCFPVVFLIVPFWTDQLSPLLQALFFLMLFISICLSLHTAWTLLSPRIPNWTALVNRLHPALGILLGLILLAGFGYLFFTVFSLVTFGIIQSILTIVLMYIGLAIFVFLLSCFVEGITRQSKDSLFQPVLIFVSVSYVVLTTFGILQLIA</sequence>
<keyword evidence="1" id="KW-0472">Membrane</keyword>
<keyword evidence="1" id="KW-1133">Transmembrane helix</keyword>
<feature type="transmembrane region" description="Helical" evidence="1">
    <location>
        <begin position="16"/>
        <end position="33"/>
    </location>
</feature>
<reference evidence="3" key="3">
    <citation type="submission" date="2008-04" db="EMBL/GenBank/DDBJ databases">
        <title>Complete sequence of chromosome of Exiguobacterium sibiricum 255-15.</title>
        <authorList>
            <consortium name="US DOE Joint Genome Institute"/>
            <person name="Copeland A."/>
            <person name="Lucas S."/>
            <person name="Lapidus A."/>
            <person name="Glavina del Rio T."/>
            <person name="Dalin E."/>
            <person name="Tice H."/>
            <person name="Bruce D."/>
            <person name="Goodwin L."/>
            <person name="Pitluck S."/>
            <person name="Kiss H."/>
            <person name="Chertkov O."/>
            <person name="Monk C."/>
            <person name="Brettin T."/>
            <person name="Detter J.C."/>
            <person name="Han C."/>
            <person name="Kuske C.R."/>
            <person name="Schmutz J."/>
            <person name="Larimer F."/>
            <person name="Land M."/>
            <person name="Hauser L."/>
            <person name="Kyrpides N."/>
            <person name="Mikhailova N."/>
            <person name="Vishnivetskaya T."/>
            <person name="Rodrigues D.F."/>
            <person name="Gilichinsky D."/>
            <person name="Tiedje J."/>
            <person name="Richardson P."/>
        </authorList>
    </citation>
    <scope>NUCLEOTIDE SEQUENCE [LARGE SCALE GENOMIC DNA]</scope>
    <source>
        <strain evidence="3">DSM 17290 / CIP 109462 / JCM 13490 / 255-15</strain>
    </source>
</reference>
<dbReference type="RefSeq" id="WP_012370234.1">
    <property type="nucleotide sequence ID" value="NC_010556.1"/>
</dbReference>
<dbReference type="STRING" id="262543.Exig_1341"/>
<dbReference type="EMBL" id="CP001022">
    <property type="protein sequence ID" value="ACB60813.1"/>
    <property type="molecule type" value="Genomic_DNA"/>
</dbReference>
<evidence type="ECO:0000313" key="3">
    <source>
        <dbReference type="Proteomes" id="UP000001681"/>
    </source>
</evidence>
<organism evidence="2 3">
    <name type="scientific">Exiguobacterium sibiricum (strain DSM 17290 / CCUG 55495 / CIP 109462 / JCM 13490 / 255-15)</name>
    <dbReference type="NCBI Taxonomy" id="262543"/>
    <lineage>
        <taxon>Bacteria</taxon>
        <taxon>Bacillati</taxon>
        <taxon>Bacillota</taxon>
        <taxon>Bacilli</taxon>
        <taxon>Bacillales</taxon>
        <taxon>Bacillales Family XII. Incertae Sedis</taxon>
        <taxon>Exiguobacterium</taxon>
    </lineage>
</organism>
<gene>
    <name evidence="2" type="ordered locus">Exig_1341</name>
</gene>
<dbReference type="KEGG" id="esi:Exig_1341"/>
<feature type="transmembrane region" description="Helical" evidence="1">
    <location>
        <begin position="84"/>
        <end position="109"/>
    </location>
</feature>
<feature type="transmembrane region" description="Helical" evidence="1">
    <location>
        <begin position="115"/>
        <end position="136"/>
    </location>
</feature>
<feature type="transmembrane region" description="Helical" evidence="1">
    <location>
        <begin position="39"/>
        <end position="63"/>
    </location>
</feature>
<dbReference type="HOGENOM" id="CLU_1692861_0_0_9"/>
<keyword evidence="3" id="KW-1185">Reference proteome</keyword>
<reference evidence="2 3" key="2">
    <citation type="journal article" date="2008" name="BMC Genomics">
        <title>Architecture of thermal adaptation in an Exiguobacterium sibiricum strain isolated from 3 million year old permafrost: a genome and transcriptome approach.</title>
        <authorList>
            <person name="Rodrigues D.F."/>
            <person name="Ivanova N."/>
            <person name="He Z."/>
            <person name="Huebner M."/>
            <person name="Zhou J."/>
            <person name="Tiedje J.M."/>
        </authorList>
    </citation>
    <scope>NUCLEOTIDE SEQUENCE [LARGE SCALE GENOMIC DNA]</scope>
    <source>
        <strain evidence="3">DSM 17290 / CIP 109462 / JCM 13490 / 255-15</strain>
    </source>
</reference>
<name>B1YFD7_EXIS2</name>
<feature type="transmembrane region" description="Helical" evidence="1">
    <location>
        <begin position="148"/>
        <end position="168"/>
    </location>
</feature>
<protein>
    <recommendedName>
        <fullName evidence="4">Yip1 domain-containing protein</fullName>
    </recommendedName>
</protein>